<organism evidence="2 3">
    <name type="scientific">Thiocapsa roseopersicina</name>
    <dbReference type="NCBI Taxonomy" id="1058"/>
    <lineage>
        <taxon>Bacteria</taxon>
        <taxon>Pseudomonadati</taxon>
        <taxon>Pseudomonadota</taxon>
        <taxon>Gammaproteobacteria</taxon>
        <taxon>Chromatiales</taxon>
        <taxon>Chromatiaceae</taxon>
        <taxon>Thiocapsa</taxon>
    </lineage>
</organism>
<proteinExistence type="predicted"/>
<keyword evidence="2" id="KW-0255">Endonuclease</keyword>
<dbReference type="InterPro" id="IPR008538">
    <property type="entry name" value="Uma2"/>
</dbReference>
<dbReference type="Pfam" id="PF05685">
    <property type="entry name" value="Uma2"/>
    <property type="match status" value="1"/>
</dbReference>
<keyword evidence="2" id="KW-0540">Nuclease</keyword>
<protein>
    <submittedName>
        <fullName evidence="2">Endonuclease, Uma2 family (Restriction endonuclease fold)</fullName>
    </submittedName>
</protein>
<dbReference type="AlphaFoldDB" id="A0A1H2QUC1"/>
<keyword evidence="2" id="KW-0378">Hydrolase</keyword>
<gene>
    <name evidence="2" type="ORF">SAMN05421783_101418</name>
</gene>
<reference evidence="3" key="1">
    <citation type="submission" date="2016-10" db="EMBL/GenBank/DDBJ databases">
        <authorList>
            <person name="Varghese N."/>
            <person name="Submissions S."/>
        </authorList>
    </citation>
    <scope>NUCLEOTIDE SEQUENCE [LARGE SCALE GENOMIC DNA]</scope>
    <source>
        <strain evidence="3">DSM 217</strain>
    </source>
</reference>
<dbReference type="GO" id="GO:0004519">
    <property type="term" value="F:endonuclease activity"/>
    <property type="evidence" value="ECO:0007669"/>
    <property type="project" value="UniProtKB-KW"/>
</dbReference>
<keyword evidence="3" id="KW-1185">Reference proteome</keyword>
<dbReference type="PANTHER" id="PTHR35400">
    <property type="entry name" value="SLR1083 PROTEIN"/>
    <property type="match status" value="1"/>
</dbReference>
<dbReference type="InterPro" id="IPR011335">
    <property type="entry name" value="Restrct_endonuc-II-like"/>
</dbReference>
<dbReference type="Gene3D" id="3.90.1570.10">
    <property type="entry name" value="tt1808, chain A"/>
    <property type="match status" value="1"/>
</dbReference>
<name>A0A1H2QUC1_THIRO</name>
<evidence type="ECO:0000313" key="2">
    <source>
        <dbReference type="EMBL" id="SDW10470.1"/>
    </source>
</evidence>
<feature type="domain" description="Putative restriction endonuclease" evidence="1">
    <location>
        <begin position="8"/>
        <end position="163"/>
    </location>
</feature>
<dbReference type="Proteomes" id="UP000198816">
    <property type="component" value="Unassembled WGS sequence"/>
</dbReference>
<sequence length="173" mass="18962">MGEAGALDPEARIALIEGEMIDMPPITPPHAGRTKRLTLLLIEAIGRRAVVSPQNPILLGDLSAPQPDIAILKPRDDFYSSEHPQAEDVLLVIEVADSSVRYDRTRKLPLYASYGIPEVWLIDIPARAIWVHRAPENGAYRSSYQLGPPYRISPSMFDGVELELGALVNDGGV</sequence>
<evidence type="ECO:0000259" key="1">
    <source>
        <dbReference type="Pfam" id="PF05685"/>
    </source>
</evidence>
<dbReference type="EMBL" id="FNNZ01000001">
    <property type="protein sequence ID" value="SDW10470.1"/>
    <property type="molecule type" value="Genomic_DNA"/>
</dbReference>
<dbReference type="STRING" id="1058.SAMN05421783_101418"/>
<dbReference type="CDD" id="cd06260">
    <property type="entry name" value="DUF820-like"/>
    <property type="match status" value="1"/>
</dbReference>
<accession>A0A1H2QUC1</accession>
<dbReference type="PANTHER" id="PTHR35400:SF1">
    <property type="entry name" value="SLR1083 PROTEIN"/>
    <property type="match status" value="1"/>
</dbReference>
<dbReference type="SUPFAM" id="SSF52980">
    <property type="entry name" value="Restriction endonuclease-like"/>
    <property type="match status" value="1"/>
</dbReference>
<dbReference type="InterPro" id="IPR012296">
    <property type="entry name" value="Nuclease_put_TT1808"/>
</dbReference>
<evidence type="ECO:0000313" key="3">
    <source>
        <dbReference type="Proteomes" id="UP000198816"/>
    </source>
</evidence>